<feature type="compositionally biased region" description="Basic and acidic residues" evidence="4">
    <location>
        <begin position="690"/>
        <end position="702"/>
    </location>
</feature>
<dbReference type="GO" id="GO:1990404">
    <property type="term" value="F:NAD+-protein mono-ADP-ribosyltransferase activity"/>
    <property type="evidence" value="ECO:0007669"/>
    <property type="project" value="TreeGrafter"/>
</dbReference>
<dbReference type="InterPro" id="IPR004170">
    <property type="entry name" value="WWE_dom"/>
</dbReference>
<evidence type="ECO:0000313" key="8">
    <source>
        <dbReference type="Proteomes" id="UP001186944"/>
    </source>
</evidence>
<feature type="region of interest" description="Disordered" evidence="4">
    <location>
        <begin position="672"/>
        <end position="735"/>
    </location>
</feature>
<evidence type="ECO:0000313" key="7">
    <source>
        <dbReference type="EMBL" id="KAK3105981.1"/>
    </source>
</evidence>
<comment type="subcellular location">
    <subcellularLocation>
        <location evidence="1">Nucleus</location>
    </subcellularLocation>
</comment>
<sequence length="735" mass="84492">MPYLWQAHTEGEWMSFTKAENENIEKAFCGKQDIVDSEIQIGSKQYKLHIHFDNEYFGVVYKIADFSVQKGRQMKIRRLSTTSFAKMIKEACPTNDTFCTQWRWYFKGNIGHWIPYRKAEEQSTLERKYLSGQRFYLYSRDTNGYQYRINFDAMDQVNIQNGTTRPLLRRPLYVPEENVRKNKFPQSLMVDVPTDLPSHWSPLDISGVEYELVELESGLEFRKVQESFFEKLDENLYDVDMIYRVQNSRLWKSYSMKKLFMTHKARLSNGDQTIDERDLFHHAESLERCSKIFTNSFDSRMSATDAMFCCGKGAHFTLNSNIADQWANRNERKRLMLRAKVLVGNYTKGKRSFECPPFIPGEGYSLFDSCVDDVTSPQIFVTFDTNQSYPEYLIQYTVKEESNDHSVTLCPSPENTSAVPCLPDSCSAFNPMMRVTELSPSSREVEKVTETDNISYHNACQELLTQEEQVHIPFPTQKDMVPTEVHIKEEFVAKASATHEASDPTSVSTQKELVTKSQPLQEEMVDNLSPTREKLIQKVSPLQEEFVQNDTVRNQDNLNKKGDLSAVEDVIPTVSTVHDQLVSEVGIAQALSNSKVAYQKEPTHLHPDSTSCNPKMIQIVEGHFQKDIASDELHRVPISENISSTLIDQDTALKMFQSKSEEINQEMQITPARLAQNSEITRDGILPKQSDAENRKLVEKKNCTSLNTPTGRQSENERKPLANDKQKKGKNCRVQ</sequence>
<keyword evidence="8" id="KW-1185">Reference proteome</keyword>
<dbReference type="PROSITE" id="PS50918">
    <property type="entry name" value="WWE"/>
    <property type="match status" value="1"/>
</dbReference>
<dbReference type="SUPFAM" id="SSF56399">
    <property type="entry name" value="ADP-ribosylation"/>
    <property type="match status" value="1"/>
</dbReference>
<dbReference type="SUPFAM" id="SSF117839">
    <property type="entry name" value="WWE domain"/>
    <property type="match status" value="1"/>
</dbReference>
<dbReference type="PANTHER" id="PTHR45740:SF2">
    <property type="entry name" value="POLY [ADP-RIBOSE] POLYMERASE"/>
    <property type="match status" value="1"/>
</dbReference>
<evidence type="ECO:0000256" key="4">
    <source>
        <dbReference type="SAM" id="MobiDB-lite"/>
    </source>
</evidence>
<dbReference type="GO" id="GO:0003950">
    <property type="term" value="F:NAD+ poly-ADP-ribosyltransferase activity"/>
    <property type="evidence" value="ECO:0007669"/>
    <property type="project" value="InterPro"/>
</dbReference>
<dbReference type="InterPro" id="IPR051712">
    <property type="entry name" value="ARTD-AVP"/>
</dbReference>
<evidence type="ECO:0000256" key="1">
    <source>
        <dbReference type="ARBA" id="ARBA00004123"/>
    </source>
</evidence>
<comment type="similarity">
    <text evidence="3">Belongs to the ARTD/PARP family.</text>
</comment>
<reference evidence="7" key="1">
    <citation type="submission" date="2019-08" db="EMBL/GenBank/DDBJ databases">
        <title>The improved chromosome-level genome for the pearl oyster Pinctada fucata martensii using PacBio sequencing and Hi-C.</title>
        <authorList>
            <person name="Zheng Z."/>
        </authorList>
    </citation>
    <scope>NUCLEOTIDE SEQUENCE</scope>
    <source>
        <strain evidence="7">ZZ-2019</strain>
        <tissue evidence="7">Adductor muscle</tissue>
    </source>
</reference>
<dbReference type="Pfam" id="PF02825">
    <property type="entry name" value="WWE"/>
    <property type="match status" value="2"/>
</dbReference>
<dbReference type="PROSITE" id="PS51059">
    <property type="entry name" value="PARP_CATALYTIC"/>
    <property type="match status" value="1"/>
</dbReference>
<protein>
    <recommendedName>
        <fullName evidence="9">Poly [ADP-ribose] polymerase</fullName>
    </recommendedName>
</protein>
<feature type="domain" description="WWE" evidence="5">
    <location>
        <begin position="89"/>
        <end position="169"/>
    </location>
</feature>
<name>A0AA89C2B0_PINIB</name>
<organism evidence="7 8">
    <name type="scientific">Pinctada imbricata</name>
    <name type="common">Atlantic pearl-oyster</name>
    <name type="synonym">Pinctada martensii</name>
    <dbReference type="NCBI Taxonomy" id="66713"/>
    <lineage>
        <taxon>Eukaryota</taxon>
        <taxon>Metazoa</taxon>
        <taxon>Spiralia</taxon>
        <taxon>Lophotrochozoa</taxon>
        <taxon>Mollusca</taxon>
        <taxon>Bivalvia</taxon>
        <taxon>Autobranchia</taxon>
        <taxon>Pteriomorphia</taxon>
        <taxon>Pterioida</taxon>
        <taxon>Pterioidea</taxon>
        <taxon>Pteriidae</taxon>
        <taxon>Pinctada</taxon>
    </lineage>
</organism>
<gene>
    <name evidence="7" type="ORF">FSP39_010098</name>
</gene>
<evidence type="ECO:0000259" key="5">
    <source>
        <dbReference type="PROSITE" id="PS50918"/>
    </source>
</evidence>
<dbReference type="Proteomes" id="UP001186944">
    <property type="component" value="Unassembled WGS sequence"/>
</dbReference>
<proteinExistence type="inferred from homology"/>
<dbReference type="Gene3D" id="3.30.720.50">
    <property type="match status" value="1"/>
</dbReference>
<comment type="caution">
    <text evidence="7">The sequence shown here is derived from an EMBL/GenBank/DDBJ whole genome shotgun (WGS) entry which is preliminary data.</text>
</comment>
<dbReference type="PANTHER" id="PTHR45740">
    <property type="entry name" value="POLY [ADP-RIBOSE] POLYMERASE"/>
    <property type="match status" value="1"/>
</dbReference>
<accession>A0AA89C2B0</accession>
<feature type="compositionally biased region" description="Basic and acidic residues" evidence="4">
    <location>
        <begin position="714"/>
        <end position="726"/>
    </location>
</feature>
<evidence type="ECO:0000259" key="6">
    <source>
        <dbReference type="PROSITE" id="PS51059"/>
    </source>
</evidence>
<dbReference type="InterPro" id="IPR012317">
    <property type="entry name" value="Poly(ADP-ribose)pol_cat_dom"/>
</dbReference>
<feature type="domain" description="PARP catalytic" evidence="6">
    <location>
        <begin position="196"/>
        <end position="418"/>
    </location>
</feature>
<dbReference type="InterPro" id="IPR037197">
    <property type="entry name" value="WWE_dom_sf"/>
</dbReference>
<dbReference type="GO" id="GO:0005634">
    <property type="term" value="C:nucleus"/>
    <property type="evidence" value="ECO:0007669"/>
    <property type="project" value="UniProtKB-SubCell"/>
</dbReference>
<keyword evidence="2" id="KW-0539">Nucleus</keyword>
<dbReference type="Gene3D" id="3.90.228.10">
    <property type="match status" value="1"/>
</dbReference>
<feature type="compositionally biased region" description="Polar residues" evidence="4">
    <location>
        <begin position="703"/>
        <end position="713"/>
    </location>
</feature>
<evidence type="ECO:0000256" key="2">
    <source>
        <dbReference type="ARBA" id="ARBA00023242"/>
    </source>
</evidence>
<dbReference type="EMBL" id="VSWD01000003">
    <property type="protein sequence ID" value="KAK3105981.1"/>
    <property type="molecule type" value="Genomic_DNA"/>
</dbReference>
<evidence type="ECO:0008006" key="9">
    <source>
        <dbReference type="Google" id="ProtNLM"/>
    </source>
</evidence>
<dbReference type="AlphaFoldDB" id="A0AA89C2B0"/>
<evidence type="ECO:0000256" key="3">
    <source>
        <dbReference type="ARBA" id="ARBA00024347"/>
    </source>
</evidence>